<dbReference type="RefSeq" id="WP_164678572.1">
    <property type="nucleotide sequence ID" value="NZ_CP049057.1"/>
</dbReference>
<gene>
    <name evidence="2" type="ORF">G5B37_02985</name>
</gene>
<proteinExistence type="predicted"/>
<accession>A0A6G6GJ34</accession>
<dbReference type="PROSITE" id="PS51257">
    <property type="entry name" value="PROKAR_LIPOPROTEIN"/>
    <property type="match status" value="1"/>
</dbReference>
<dbReference type="KEGG" id="mgel:G5B37_02985"/>
<sequence length="132" mass="15171">MKYLLRVFSFLLAIVSLTSCYEVTRNCTDFKTGTFEFEALVGTELTKTTFVRNDSIEIDYYKGVADTSTIRWINDCEYVVTKKNPKNQAERKSIHMKILSTDATSYMFEYKLVGESNKERGTAVKISDNTSR</sequence>
<dbReference type="AlphaFoldDB" id="A0A6G6GJ34"/>
<organism evidence="2 3">
    <name type="scientific">Rasiella rasia</name>
    <dbReference type="NCBI Taxonomy" id="2744027"/>
    <lineage>
        <taxon>Bacteria</taxon>
        <taxon>Pseudomonadati</taxon>
        <taxon>Bacteroidota</taxon>
        <taxon>Flavobacteriia</taxon>
        <taxon>Flavobacteriales</taxon>
        <taxon>Flavobacteriaceae</taxon>
        <taxon>Rasiella</taxon>
    </lineage>
</organism>
<feature type="signal peptide" evidence="1">
    <location>
        <begin position="1"/>
        <end position="21"/>
    </location>
</feature>
<name>A0A6G6GJ34_9FLAO</name>
<protein>
    <submittedName>
        <fullName evidence="2">DNA topoisomerase IV</fullName>
    </submittedName>
</protein>
<dbReference type="GO" id="GO:0016853">
    <property type="term" value="F:isomerase activity"/>
    <property type="evidence" value="ECO:0007669"/>
    <property type="project" value="UniProtKB-KW"/>
</dbReference>
<keyword evidence="2" id="KW-0413">Isomerase</keyword>
<dbReference type="Proteomes" id="UP000505306">
    <property type="component" value="Chromosome"/>
</dbReference>
<dbReference type="EMBL" id="CP049057">
    <property type="protein sequence ID" value="QIE58558.1"/>
    <property type="molecule type" value="Genomic_DNA"/>
</dbReference>
<keyword evidence="1" id="KW-0732">Signal</keyword>
<evidence type="ECO:0000313" key="2">
    <source>
        <dbReference type="EMBL" id="QIE58558.1"/>
    </source>
</evidence>
<reference evidence="2 3" key="1">
    <citation type="submission" date="2020-02" db="EMBL/GenBank/DDBJ databases">
        <title>Complete genome sequence of Flavobacteriaceae bacterium.</title>
        <authorList>
            <person name="Kim S.-J."/>
            <person name="Kim Y.-S."/>
            <person name="Kim K.-H."/>
        </authorList>
    </citation>
    <scope>NUCLEOTIDE SEQUENCE [LARGE SCALE GENOMIC DNA]</scope>
    <source>
        <strain evidence="2 3">RR4-40</strain>
    </source>
</reference>
<feature type="chain" id="PRO_5026294626" evidence="1">
    <location>
        <begin position="22"/>
        <end position="132"/>
    </location>
</feature>
<evidence type="ECO:0000313" key="3">
    <source>
        <dbReference type="Proteomes" id="UP000505306"/>
    </source>
</evidence>
<evidence type="ECO:0000256" key="1">
    <source>
        <dbReference type="SAM" id="SignalP"/>
    </source>
</evidence>
<keyword evidence="3" id="KW-1185">Reference proteome</keyword>